<dbReference type="PROSITE" id="PS00455">
    <property type="entry name" value="AMP_BINDING"/>
    <property type="match status" value="1"/>
</dbReference>
<reference evidence="4 5" key="1">
    <citation type="submission" date="2019-06" db="EMBL/GenBank/DDBJ databases">
        <authorList>
            <person name="Livingstone P."/>
            <person name="Whitworth D."/>
        </authorList>
    </citation>
    <scope>NUCLEOTIDE SEQUENCE [LARGE SCALE GENOMIC DNA]</scope>
    <source>
        <strain evidence="4 5">AM401</strain>
    </source>
</reference>
<dbReference type="Proteomes" id="UP000315369">
    <property type="component" value="Unassembled WGS sequence"/>
</dbReference>
<dbReference type="Gene3D" id="3.40.50.980">
    <property type="match status" value="2"/>
</dbReference>
<dbReference type="InterPro" id="IPR009081">
    <property type="entry name" value="PP-bd_ACP"/>
</dbReference>
<dbReference type="InterPro" id="IPR020806">
    <property type="entry name" value="PKS_PP-bd"/>
</dbReference>
<dbReference type="RefSeq" id="WP_141645737.1">
    <property type="nucleotide sequence ID" value="NZ_VIFM01000135.1"/>
</dbReference>
<evidence type="ECO:0000313" key="5">
    <source>
        <dbReference type="Proteomes" id="UP000315369"/>
    </source>
</evidence>
<dbReference type="PANTHER" id="PTHR45527:SF1">
    <property type="entry name" value="FATTY ACID SYNTHASE"/>
    <property type="match status" value="1"/>
</dbReference>
<dbReference type="GO" id="GO:0044550">
    <property type="term" value="P:secondary metabolite biosynthetic process"/>
    <property type="evidence" value="ECO:0007669"/>
    <property type="project" value="UniProtKB-ARBA"/>
</dbReference>
<dbReference type="CDD" id="cd19531">
    <property type="entry name" value="LCL_NRPS-like"/>
    <property type="match status" value="1"/>
</dbReference>
<dbReference type="Pfam" id="PF00501">
    <property type="entry name" value="AMP-binding"/>
    <property type="match status" value="1"/>
</dbReference>
<dbReference type="Gene3D" id="3.30.300.30">
    <property type="match status" value="1"/>
</dbReference>
<dbReference type="InterPro" id="IPR023213">
    <property type="entry name" value="CAT-like_dom_sf"/>
</dbReference>
<dbReference type="Pfam" id="PF00668">
    <property type="entry name" value="Condensation"/>
    <property type="match status" value="1"/>
</dbReference>
<dbReference type="SMART" id="SM00823">
    <property type="entry name" value="PKS_PP"/>
    <property type="match status" value="1"/>
</dbReference>
<dbReference type="FunFam" id="3.30.300.30:FF:000010">
    <property type="entry name" value="Enterobactin synthetase component F"/>
    <property type="match status" value="1"/>
</dbReference>
<dbReference type="NCBIfam" id="TIGR01733">
    <property type="entry name" value="AA-adenyl-dom"/>
    <property type="match status" value="1"/>
</dbReference>
<dbReference type="Gene3D" id="2.30.38.10">
    <property type="entry name" value="Luciferase, Domain 3"/>
    <property type="match status" value="1"/>
</dbReference>
<sequence length="1099" mass="120739">MSTVDTNARPPPTDAALQGCFVFPASASQQRLWFLHELDAQWSVAYHLPVAFRVAGAVDRVALQRALNLVVARHEALRTRLAYLDGELVQVIHPDARVTLSFTDLGHVPAAERDEEARRLLAGEARRPFRFTEDSLLRVNLLRLGAAEHALLVTVHHLVADGSSVELLVRELADSYDACLKGTEPALPALPIQYADYVAWQRQWLGTEAHAAQSTYWKRKLAGAPQVMELPVDHPRPSVQTFRGATTEFTLSPELGAAVRRHTRVSGITPYMLLLQAFAIVLRRYTGQDDLLIGTPVANRERPELEPLIGFLANTLVVRVDLSGDPRVDALGARIRETVLEALTHQQLPFELLVEALQPQRTLSHNPLFQVMFAMQEAPLSRLSMGGHALERLPVDPGTSRFDLSFFLIDDGDRIQGIVEYGSDLFEADTIAHLVQHFTRAVEGLLDETRPRLSRLALDSEADRREQLARAFHAEPHAFVPLHEAVAAQAARTPERVAVECGALRLTYRELMTRVGQLAGALRARGVGTEDRVAVHLERSPDLIVALLAVLQVGGAYVPVDPQYPRERIRAMLQDARPRALVTTPQLASLGVDIPHVLTPDAVAEAGGDAPPGPRAGEHTLAYVLYTSGSTGHPKGVMVTHGALANFLHTMARAPGLRGEDVLAAVTTFSFDIAALELYLPLLVGARVVLVTREQAADARELAALLDTHDVTVMQATPATWRLLTDTGWRPSSSFTALCGGEALPQDLADLLTYRGAALWNLYGPTETTVWSCRKRLHPGERVTLGRPVGNTSTYVLDEDLMPVPPGVSGELFIGGEGVARGYWGLPGRTSERFVPDPFSASPGARLYRTGDLVRPRPDGDLVYLGRADHQVKLRGFRIELEEVETVLRRHPEVRAVAVHLWGTDEARRRLVAHVVPATRPPSEEFARRLREHARAHLPEYMVPATIALLDALPLTPNGKVDRRALPSPDAVSASSERLLVAPRTDTERQVGAVWTRLLEREQVGVDDDFFELGGNSLLAGRLVQLLDQEFGVRVPMRDLFINATIAHLATVIDTRRRQAPSVLKPASDTPLDGLSDADVEALLNDPLLSHALSQEIRR</sequence>
<evidence type="ECO:0000259" key="3">
    <source>
        <dbReference type="PROSITE" id="PS50075"/>
    </source>
</evidence>
<name>A0A540WU44_9BACT</name>
<feature type="domain" description="Carrier" evidence="3">
    <location>
        <begin position="982"/>
        <end position="1057"/>
    </location>
</feature>
<dbReference type="PANTHER" id="PTHR45527">
    <property type="entry name" value="NONRIBOSOMAL PEPTIDE SYNTHETASE"/>
    <property type="match status" value="1"/>
</dbReference>
<dbReference type="FunFam" id="1.10.1200.10:FF:000016">
    <property type="entry name" value="Non-ribosomal peptide synthase"/>
    <property type="match status" value="1"/>
</dbReference>
<dbReference type="GO" id="GO:0031177">
    <property type="term" value="F:phosphopantetheine binding"/>
    <property type="evidence" value="ECO:0007669"/>
    <property type="project" value="InterPro"/>
</dbReference>
<evidence type="ECO:0000256" key="2">
    <source>
        <dbReference type="ARBA" id="ARBA00022553"/>
    </source>
</evidence>
<dbReference type="InterPro" id="IPR010071">
    <property type="entry name" value="AA_adenyl_dom"/>
</dbReference>
<dbReference type="GO" id="GO:0005737">
    <property type="term" value="C:cytoplasm"/>
    <property type="evidence" value="ECO:0007669"/>
    <property type="project" value="TreeGrafter"/>
</dbReference>
<evidence type="ECO:0000256" key="1">
    <source>
        <dbReference type="ARBA" id="ARBA00022450"/>
    </source>
</evidence>
<dbReference type="FunFam" id="2.30.38.10:FF:000001">
    <property type="entry name" value="Non-ribosomal peptide synthetase PvdI"/>
    <property type="match status" value="1"/>
</dbReference>
<dbReference type="Pfam" id="PF00550">
    <property type="entry name" value="PP-binding"/>
    <property type="match status" value="1"/>
</dbReference>
<dbReference type="FunFam" id="3.40.50.12780:FF:000012">
    <property type="entry name" value="Non-ribosomal peptide synthetase"/>
    <property type="match status" value="1"/>
</dbReference>
<dbReference type="GO" id="GO:0043041">
    <property type="term" value="P:amino acid activation for nonribosomal peptide biosynthetic process"/>
    <property type="evidence" value="ECO:0007669"/>
    <property type="project" value="TreeGrafter"/>
</dbReference>
<dbReference type="InterPro" id="IPR045851">
    <property type="entry name" value="AMP-bd_C_sf"/>
</dbReference>
<dbReference type="FunFam" id="3.40.50.980:FF:000001">
    <property type="entry name" value="Non-ribosomal peptide synthetase"/>
    <property type="match status" value="1"/>
</dbReference>
<comment type="caution">
    <text evidence="4">The sequence shown here is derived from an EMBL/GenBank/DDBJ whole genome shotgun (WGS) entry which is preliminary data.</text>
</comment>
<dbReference type="EMBL" id="VIFM01000135">
    <property type="protein sequence ID" value="TQF12531.1"/>
    <property type="molecule type" value="Genomic_DNA"/>
</dbReference>
<dbReference type="GO" id="GO:0003824">
    <property type="term" value="F:catalytic activity"/>
    <property type="evidence" value="ECO:0007669"/>
    <property type="project" value="InterPro"/>
</dbReference>
<dbReference type="InterPro" id="IPR000873">
    <property type="entry name" value="AMP-dep_synth/lig_dom"/>
</dbReference>
<keyword evidence="5" id="KW-1185">Reference proteome</keyword>
<dbReference type="SUPFAM" id="SSF56801">
    <property type="entry name" value="Acetyl-CoA synthetase-like"/>
    <property type="match status" value="1"/>
</dbReference>
<dbReference type="InterPro" id="IPR020845">
    <property type="entry name" value="AMP-binding_CS"/>
</dbReference>
<organism evidence="4 5">
    <name type="scientific">Myxococcus llanfairpwllgwyngyllgogerychwyrndrobwllllantysiliogogogochensis</name>
    <dbReference type="NCBI Taxonomy" id="2590453"/>
    <lineage>
        <taxon>Bacteria</taxon>
        <taxon>Pseudomonadati</taxon>
        <taxon>Myxococcota</taxon>
        <taxon>Myxococcia</taxon>
        <taxon>Myxococcales</taxon>
        <taxon>Cystobacterineae</taxon>
        <taxon>Myxococcaceae</taxon>
        <taxon>Myxococcus</taxon>
    </lineage>
</organism>
<evidence type="ECO:0000313" key="4">
    <source>
        <dbReference type="EMBL" id="TQF12531.1"/>
    </source>
</evidence>
<dbReference type="CDD" id="cd12116">
    <property type="entry name" value="A_NRPS_Ta1_like"/>
    <property type="match status" value="1"/>
</dbReference>
<dbReference type="Gene3D" id="3.40.50.1820">
    <property type="entry name" value="alpha/beta hydrolase"/>
    <property type="match status" value="1"/>
</dbReference>
<dbReference type="Gene3D" id="3.30.559.10">
    <property type="entry name" value="Chloramphenicol acetyltransferase-like domain"/>
    <property type="match status" value="1"/>
</dbReference>
<dbReference type="InterPro" id="IPR036736">
    <property type="entry name" value="ACP-like_sf"/>
</dbReference>
<dbReference type="Pfam" id="PF13193">
    <property type="entry name" value="AMP-binding_C"/>
    <property type="match status" value="1"/>
</dbReference>
<dbReference type="PROSITE" id="PS50075">
    <property type="entry name" value="CARRIER"/>
    <property type="match status" value="1"/>
</dbReference>
<dbReference type="Gene3D" id="3.30.559.30">
    <property type="entry name" value="Nonribosomal peptide synthetase, condensation domain"/>
    <property type="match status" value="1"/>
</dbReference>
<keyword evidence="2" id="KW-0597">Phosphoprotein</keyword>
<dbReference type="InterPro" id="IPR001242">
    <property type="entry name" value="Condensation_dom"/>
</dbReference>
<dbReference type="AlphaFoldDB" id="A0A540WU44"/>
<proteinExistence type="predicted"/>
<gene>
    <name evidence="4" type="ORF">FJV41_28570</name>
</gene>
<accession>A0A540WU44</accession>
<dbReference type="OrthoDB" id="9757540at2"/>
<dbReference type="GO" id="GO:0072330">
    <property type="term" value="P:monocarboxylic acid biosynthetic process"/>
    <property type="evidence" value="ECO:0007669"/>
    <property type="project" value="UniProtKB-ARBA"/>
</dbReference>
<dbReference type="InterPro" id="IPR025110">
    <property type="entry name" value="AMP-bd_C"/>
</dbReference>
<dbReference type="SUPFAM" id="SSF47336">
    <property type="entry name" value="ACP-like"/>
    <property type="match status" value="1"/>
</dbReference>
<keyword evidence="1" id="KW-0596">Phosphopantetheine</keyword>
<protein>
    <submittedName>
        <fullName evidence="4">Amino acid adenylation domain-containing protein</fullName>
    </submittedName>
</protein>
<dbReference type="SUPFAM" id="SSF52777">
    <property type="entry name" value="CoA-dependent acyltransferases"/>
    <property type="match status" value="2"/>
</dbReference>
<dbReference type="InterPro" id="IPR029058">
    <property type="entry name" value="AB_hydrolase_fold"/>
</dbReference>